<dbReference type="InterPro" id="IPR050836">
    <property type="entry name" value="SDS22/Internalin_LRR"/>
</dbReference>
<evidence type="ECO:0000313" key="4">
    <source>
        <dbReference type="Proteomes" id="UP000270927"/>
    </source>
</evidence>
<dbReference type="PANTHER" id="PTHR46652:SF3">
    <property type="entry name" value="LEUCINE-RICH REPEAT-CONTAINING PROTEIN 9"/>
    <property type="match status" value="1"/>
</dbReference>
<dbReference type="OrthoDB" id="1148122at2"/>
<name>A0A3N2QAS5_9BACT</name>
<dbReference type="Gene3D" id="3.80.10.10">
    <property type="entry name" value="Ribonuclease Inhibitor"/>
    <property type="match status" value="1"/>
</dbReference>
<evidence type="ECO:0000313" key="3">
    <source>
        <dbReference type="EMBL" id="ROT46888.1"/>
    </source>
</evidence>
<organism evidence="3 4">
    <name type="scientific">Candidatus Cardinium hertigii</name>
    <dbReference type="NCBI Taxonomy" id="247481"/>
    <lineage>
        <taxon>Bacteria</taxon>
        <taxon>Pseudomonadati</taxon>
        <taxon>Bacteroidota</taxon>
        <taxon>Cytophagia</taxon>
        <taxon>Cytophagales</taxon>
        <taxon>Amoebophilaceae</taxon>
        <taxon>Candidatus Cardinium</taxon>
    </lineage>
</organism>
<keyword evidence="1" id="KW-0433">Leucine-rich repeat</keyword>
<dbReference type="SMART" id="SM00364">
    <property type="entry name" value="LRR_BAC"/>
    <property type="match status" value="4"/>
</dbReference>
<dbReference type="Pfam" id="PF00560">
    <property type="entry name" value="LRR_1"/>
    <property type="match status" value="1"/>
</dbReference>
<dbReference type="PRINTS" id="PR00019">
    <property type="entry name" value="LEURICHRPT"/>
</dbReference>
<proteinExistence type="predicted"/>
<dbReference type="InterPro" id="IPR003591">
    <property type="entry name" value="Leu-rich_rpt_typical-subtyp"/>
</dbReference>
<sequence>MQNHSNLHKALHFLACSIVISCQEGKQHVNITDVSNELLCEIIGHLYDEEDMQSSRFVNRRFKNVTEDVVRERYKNAHKPYEINGSSQALFEQGLSYAKAFRIQHVRYCGPMDENRIRSLIRLVNLLNRNDRPLLSLHLLNQDRAPLGALDLNGLNVGDDALNAFLSVLSEDTKNNLRHLNLNHNQLTTITGLENLTQLRWLYLIGNRLRAITGLKKLTQLKYLNLGNNQLTDITELKNLTHLKSLYLNHNQLTAITGLENLTQLLELDISNNELTAIAGLKNLTQLKCLYLNHNQLTAIAGLENLTQLQKLYLNSNRLTDITGLEDLRQLEYLVLSYNRLTAIITGLENLTQLRWLYLTGNLINNKEIAELRNRGISVSY</sequence>
<dbReference type="AlphaFoldDB" id="A0A3N2QAS5"/>
<dbReference type="SMART" id="SM00365">
    <property type="entry name" value="LRR_SD22"/>
    <property type="match status" value="9"/>
</dbReference>
<evidence type="ECO:0000256" key="2">
    <source>
        <dbReference type="ARBA" id="ARBA00022737"/>
    </source>
</evidence>
<dbReference type="Pfam" id="PF12799">
    <property type="entry name" value="LRR_4"/>
    <property type="match status" value="3"/>
</dbReference>
<dbReference type="InterPro" id="IPR025875">
    <property type="entry name" value="Leu-rich_rpt_4"/>
</dbReference>
<dbReference type="SMART" id="SM00369">
    <property type="entry name" value="LRR_TYP"/>
    <property type="match status" value="8"/>
</dbReference>
<reference evidence="3 4" key="1">
    <citation type="submission" date="2018-09" db="EMBL/GenBank/DDBJ databases">
        <title>Comparative Genomics of Wolbachia-Cardinium Dual Endosymbiosis in a Plant-Parasitic Nematode.</title>
        <authorList>
            <person name="Brown A.M.V."/>
            <person name="Wasala S.K."/>
            <person name="Howe D.K."/>
            <person name="Peetz A.B."/>
            <person name="Zasada I.A."/>
            <person name="Denver D.R."/>
        </authorList>
    </citation>
    <scope>NUCLEOTIDE SEQUENCE [LARGE SCALE GENOMIC DNA]</scope>
    <source>
        <strain evidence="3 4">Pp_1</strain>
    </source>
</reference>
<dbReference type="SUPFAM" id="SSF52058">
    <property type="entry name" value="L domain-like"/>
    <property type="match status" value="1"/>
</dbReference>
<keyword evidence="2" id="KW-0677">Repeat</keyword>
<dbReference type="PANTHER" id="PTHR46652">
    <property type="entry name" value="LEUCINE-RICH REPEAT AND IQ DOMAIN-CONTAINING PROTEIN 1-RELATED"/>
    <property type="match status" value="1"/>
</dbReference>
<dbReference type="InterPro" id="IPR001611">
    <property type="entry name" value="Leu-rich_rpt"/>
</dbReference>
<keyword evidence="4" id="KW-1185">Reference proteome</keyword>
<dbReference type="EMBL" id="RARA01000027">
    <property type="protein sequence ID" value="ROT46888.1"/>
    <property type="molecule type" value="Genomic_DNA"/>
</dbReference>
<gene>
    <name evidence="3" type="ORF">EDM02_04875</name>
</gene>
<protein>
    <submittedName>
        <fullName evidence="3">Leucine-rich repeat domain-containing protein</fullName>
    </submittedName>
</protein>
<dbReference type="InterPro" id="IPR032675">
    <property type="entry name" value="LRR_dom_sf"/>
</dbReference>
<dbReference type="RefSeq" id="WP_123663489.1">
    <property type="nucleotide sequence ID" value="NZ_RARA01000027.1"/>
</dbReference>
<accession>A0A3N2QAS5</accession>
<comment type="caution">
    <text evidence="3">The sequence shown here is derived from an EMBL/GenBank/DDBJ whole genome shotgun (WGS) entry which is preliminary data.</text>
</comment>
<evidence type="ECO:0000256" key="1">
    <source>
        <dbReference type="ARBA" id="ARBA00022614"/>
    </source>
</evidence>
<dbReference type="Proteomes" id="UP000270927">
    <property type="component" value="Unassembled WGS sequence"/>
</dbReference>
<dbReference type="PROSITE" id="PS51450">
    <property type="entry name" value="LRR"/>
    <property type="match status" value="8"/>
</dbReference>